<evidence type="ECO:0000313" key="2">
    <source>
        <dbReference type="EMBL" id="CAB4131291.1"/>
    </source>
</evidence>
<sequence length="103" mass="11097">MEKIRINGSICLSEISAKFKEGHSAFSTAANGKIYMSFTGWVNSANDDFKDFSLQLNSKQDKQEAEGKVYVGNGKIKPPTANTPAPQPTQAASTSPIADDLPF</sequence>
<name>A0A6J5LA70_9CAUD</name>
<accession>A0A6J5LA70</accession>
<feature type="region of interest" description="Disordered" evidence="1">
    <location>
        <begin position="60"/>
        <end position="103"/>
    </location>
</feature>
<feature type="compositionally biased region" description="Low complexity" evidence="1">
    <location>
        <begin position="78"/>
        <end position="96"/>
    </location>
</feature>
<dbReference type="EMBL" id="LR796245">
    <property type="protein sequence ID" value="CAB4131291.1"/>
    <property type="molecule type" value="Genomic_DNA"/>
</dbReference>
<protein>
    <submittedName>
        <fullName evidence="2">Uncharacterized protein</fullName>
    </submittedName>
</protein>
<proteinExistence type="predicted"/>
<gene>
    <name evidence="2" type="ORF">UFOVP129_66</name>
</gene>
<organism evidence="2">
    <name type="scientific">uncultured Caudovirales phage</name>
    <dbReference type="NCBI Taxonomy" id="2100421"/>
    <lineage>
        <taxon>Viruses</taxon>
        <taxon>Duplodnaviria</taxon>
        <taxon>Heunggongvirae</taxon>
        <taxon>Uroviricota</taxon>
        <taxon>Caudoviricetes</taxon>
        <taxon>Peduoviridae</taxon>
        <taxon>Maltschvirus</taxon>
        <taxon>Maltschvirus maltsch</taxon>
    </lineage>
</organism>
<reference evidence="2" key="1">
    <citation type="submission" date="2020-04" db="EMBL/GenBank/DDBJ databases">
        <authorList>
            <person name="Chiriac C."/>
            <person name="Salcher M."/>
            <person name="Ghai R."/>
            <person name="Kavagutti S V."/>
        </authorList>
    </citation>
    <scope>NUCLEOTIDE SEQUENCE</scope>
</reference>
<evidence type="ECO:0000256" key="1">
    <source>
        <dbReference type="SAM" id="MobiDB-lite"/>
    </source>
</evidence>